<dbReference type="EMBL" id="BMFO01000002">
    <property type="protein sequence ID" value="GGF91807.1"/>
    <property type="molecule type" value="Genomic_DNA"/>
</dbReference>
<dbReference type="Proteomes" id="UP000632858">
    <property type="component" value="Unassembled WGS sequence"/>
</dbReference>
<evidence type="ECO:0000313" key="3">
    <source>
        <dbReference type="EMBL" id="GGF91807.1"/>
    </source>
</evidence>
<evidence type="ECO:0000256" key="2">
    <source>
        <dbReference type="ARBA" id="ARBA00023239"/>
    </source>
</evidence>
<dbReference type="AlphaFoldDB" id="A0A917FNK4"/>
<dbReference type="SUPFAM" id="SSF52096">
    <property type="entry name" value="ClpP/crotonase"/>
    <property type="match status" value="1"/>
</dbReference>
<organism evidence="3 4">
    <name type="scientific">Arenimonas maotaiensis</name>
    <dbReference type="NCBI Taxonomy" id="1446479"/>
    <lineage>
        <taxon>Bacteria</taxon>
        <taxon>Pseudomonadati</taxon>
        <taxon>Pseudomonadota</taxon>
        <taxon>Gammaproteobacteria</taxon>
        <taxon>Lysobacterales</taxon>
        <taxon>Lysobacteraceae</taxon>
        <taxon>Arenimonas</taxon>
    </lineage>
</organism>
<reference evidence="3" key="2">
    <citation type="submission" date="2020-09" db="EMBL/GenBank/DDBJ databases">
        <authorList>
            <person name="Sun Q."/>
            <person name="Zhou Y."/>
        </authorList>
    </citation>
    <scope>NUCLEOTIDE SEQUENCE</scope>
    <source>
        <strain evidence="3">CGMCC 1.12726</strain>
    </source>
</reference>
<keyword evidence="4" id="KW-1185">Reference proteome</keyword>
<comment type="caution">
    <text evidence="3">The sequence shown here is derived from an EMBL/GenBank/DDBJ whole genome shotgun (WGS) entry which is preliminary data.</text>
</comment>
<dbReference type="InterPro" id="IPR014748">
    <property type="entry name" value="Enoyl-CoA_hydra_C"/>
</dbReference>
<dbReference type="GO" id="GO:0016829">
    <property type="term" value="F:lyase activity"/>
    <property type="evidence" value="ECO:0007669"/>
    <property type="project" value="UniProtKB-KW"/>
</dbReference>
<proteinExistence type="inferred from homology"/>
<dbReference type="FunFam" id="3.90.226.10:FF:000009">
    <property type="entry name" value="Carnitinyl-CoA dehydratase"/>
    <property type="match status" value="1"/>
</dbReference>
<protein>
    <submittedName>
        <fullName evidence="3">Enoyl-CoA hydratase</fullName>
    </submittedName>
</protein>
<dbReference type="PANTHER" id="PTHR11941">
    <property type="entry name" value="ENOYL-COA HYDRATASE-RELATED"/>
    <property type="match status" value="1"/>
</dbReference>
<dbReference type="InterPro" id="IPR029045">
    <property type="entry name" value="ClpP/crotonase-like_dom_sf"/>
</dbReference>
<name>A0A917FNK4_9GAMM</name>
<dbReference type="Pfam" id="PF00378">
    <property type="entry name" value="ECH_1"/>
    <property type="match status" value="1"/>
</dbReference>
<keyword evidence="2" id="KW-0456">Lyase</keyword>
<accession>A0A917FNK4</accession>
<evidence type="ECO:0000256" key="1">
    <source>
        <dbReference type="ARBA" id="ARBA00005254"/>
    </source>
</evidence>
<dbReference type="InterPro" id="IPR001753">
    <property type="entry name" value="Enoyl-CoA_hydra/iso"/>
</dbReference>
<reference evidence="3" key="1">
    <citation type="journal article" date="2014" name="Int. J. Syst. Evol. Microbiol.">
        <title>Complete genome sequence of Corynebacterium casei LMG S-19264T (=DSM 44701T), isolated from a smear-ripened cheese.</title>
        <authorList>
            <consortium name="US DOE Joint Genome Institute (JGI-PGF)"/>
            <person name="Walter F."/>
            <person name="Albersmeier A."/>
            <person name="Kalinowski J."/>
            <person name="Ruckert C."/>
        </authorList>
    </citation>
    <scope>NUCLEOTIDE SEQUENCE</scope>
    <source>
        <strain evidence="3">CGMCC 1.12726</strain>
    </source>
</reference>
<dbReference type="Gene3D" id="3.90.226.10">
    <property type="entry name" value="2-enoyl-CoA Hydratase, Chain A, domain 1"/>
    <property type="match status" value="1"/>
</dbReference>
<comment type="similarity">
    <text evidence="1">Belongs to the enoyl-CoA hydratase/isomerase family.</text>
</comment>
<dbReference type="CDD" id="cd06558">
    <property type="entry name" value="crotonase-like"/>
    <property type="match status" value="1"/>
</dbReference>
<dbReference type="PANTHER" id="PTHR11941:SF54">
    <property type="entry name" value="ENOYL-COA HYDRATASE, MITOCHONDRIAL"/>
    <property type="match status" value="1"/>
</dbReference>
<gene>
    <name evidence="3" type="primary">crt</name>
    <name evidence="3" type="ORF">GCM10010960_12150</name>
</gene>
<sequence>MQYANLLIELNGAVAWVTVNRPDKLNALNRATLTELQSAFDALRADPQVRVIVLTGAGPKAFVAGADIAEMRGLNPIDARDFSKLGQDLMLSIEQCGKPVIAMINGFALGGGLELAMACAIRVAGDNAKMGQPEVNLGLIPGFGGSQRLVRLCGKAVALDVCLSGQPIDAARALAVNLVTRVFPADSLRAETAKLAEHIAGLAPLALRGVLDCVRYGAESPLDAGLDYESQSFGLLFASDDMRAGTAAFLERKPAVFSGR</sequence>
<dbReference type="GO" id="GO:0006635">
    <property type="term" value="P:fatty acid beta-oxidation"/>
    <property type="evidence" value="ECO:0007669"/>
    <property type="project" value="TreeGrafter"/>
</dbReference>
<dbReference type="RefSeq" id="WP_188448857.1">
    <property type="nucleotide sequence ID" value="NZ_BMFO01000002.1"/>
</dbReference>
<evidence type="ECO:0000313" key="4">
    <source>
        <dbReference type="Proteomes" id="UP000632858"/>
    </source>
</evidence>
<dbReference type="Gene3D" id="1.10.12.10">
    <property type="entry name" value="Lyase 2-enoyl-coa Hydratase, Chain A, domain 2"/>
    <property type="match status" value="1"/>
</dbReference>